<feature type="domain" description="Exoribonuclease phosphorolytic" evidence="6">
    <location>
        <begin position="5"/>
        <end position="119"/>
    </location>
</feature>
<keyword evidence="3" id="KW-0698">rRNA processing</keyword>
<name>A0A5E4MV79_9HEMI</name>
<dbReference type="GO" id="GO:0000177">
    <property type="term" value="C:cytoplasmic exosome (RNase complex)"/>
    <property type="evidence" value="ECO:0007669"/>
    <property type="project" value="TreeGrafter"/>
</dbReference>
<dbReference type="Proteomes" id="UP000325440">
    <property type="component" value="Unassembled WGS sequence"/>
</dbReference>
<dbReference type="InterPro" id="IPR036345">
    <property type="entry name" value="ExoRNase_PH_dom2_sf"/>
</dbReference>
<dbReference type="GO" id="GO:0034475">
    <property type="term" value="P:U4 snRNA 3'-end processing"/>
    <property type="evidence" value="ECO:0007669"/>
    <property type="project" value="TreeGrafter"/>
</dbReference>
<dbReference type="GO" id="GO:0000176">
    <property type="term" value="C:nuclear exosome (RNase complex)"/>
    <property type="evidence" value="ECO:0007669"/>
    <property type="project" value="TreeGrafter"/>
</dbReference>
<proteinExistence type="inferred from homology"/>
<dbReference type="GO" id="GO:0016075">
    <property type="term" value="P:rRNA catabolic process"/>
    <property type="evidence" value="ECO:0007669"/>
    <property type="project" value="TreeGrafter"/>
</dbReference>
<dbReference type="CDD" id="cd11372">
    <property type="entry name" value="RNase_PH_RRP46"/>
    <property type="match status" value="1"/>
</dbReference>
<dbReference type="GO" id="GO:0006364">
    <property type="term" value="P:rRNA processing"/>
    <property type="evidence" value="ECO:0007669"/>
    <property type="project" value="UniProtKB-KW"/>
</dbReference>
<dbReference type="InterPro" id="IPR020568">
    <property type="entry name" value="Ribosomal_Su5_D2-typ_SF"/>
</dbReference>
<dbReference type="InterPro" id="IPR050080">
    <property type="entry name" value="RNase_PH"/>
</dbReference>
<dbReference type="EMBL" id="CABPRJ010001426">
    <property type="protein sequence ID" value="VVC35449.1"/>
    <property type="molecule type" value="Genomic_DNA"/>
</dbReference>
<evidence type="ECO:0000256" key="4">
    <source>
        <dbReference type="ARBA" id="ARBA00022835"/>
    </source>
</evidence>
<keyword evidence="5" id="KW-0539">Nucleus</keyword>
<dbReference type="GO" id="GO:0005730">
    <property type="term" value="C:nucleolus"/>
    <property type="evidence" value="ECO:0007669"/>
    <property type="project" value="TreeGrafter"/>
</dbReference>
<dbReference type="GO" id="GO:0071028">
    <property type="term" value="P:nuclear mRNA surveillance"/>
    <property type="evidence" value="ECO:0007669"/>
    <property type="project" value="TreeGrafter"/>
</dbReference>
<comment type="similarity">
    <text evidence="2">Belongs to the RNase PH family.</text>
</comment>
<evidence type="ECO:0000259" key="6">
    <source>
        <dbReference type="Pfam" id="PF01138"/>
    </source>
</evidence>
<sequence>MNSPQCKLGYLGNTEGSAFFSQGKTAVCVSVVGPFEPKASKSMYDRATVDVTFRRKTGSISVHDKMLEGIMQSTCEIALNVEQYPRTSIVVTVQEMQDRGNLLSTCLNASCMALIDSGIAMHHLYAAVSCAVTESEEIILDPDELQINSSVAYFTLVFSNSETRRLLTSHTTGEFSHSTYVHCMDKCFAASKEIFNFYKNIVKKSSIFN</sequence>
<comment type="subcellular location">
    <subcellularLocation>
        <location evidence="1">Nucleus</location>
    </subcellularLocation>
</comment>
<dbReference type="PANTHER" id="PTHR11953">
    <property type="entry name" value="EXOSOME COMPLEX COMPONENT"/>
    <property type="match status" value="1"/>
</dbReference>
<dbReference type="AlphaFoldDB" id="A0A5E4MV79"/>
<keyword evidence="8" id="KW-1185">Reference proteome</keyword>
<dbReference type="GO" id="GO:0003723">
    <property type="term" value="F:RNA binding"/>
    <property type="evidence" value="ECO:0007669"/>
    <property type="project" value="TreeGrafter"/>
</dbReference>
<organism evidence="7 8">
    <name type="scientific">Cinara cedri</name>
    <dbReference type="NCBI Taxonomy" id="506608"/>
    <lineage>
        <taxon>Eukaryota</taxon>
        <taxon>Metazoa</taxon>
        <taxon>Ecdysozoa</taxon>
        <taxon>Arthropoda</taxon>
        <taxon>Hexapoda</taxon>
        <taxon>Insecta</taxon>
        <taxon>Pterygota</taxon>
        <taxon>Neoptera</taxon>
        <taxon>Paraneoptera</taxon>
        <taxon>Hemiptera</taxon>
        <taxon>Sternorrhyncha</taxon>
        <taxon>Aphidomorpha</taxon>
        <taxon>Aphidoidea</taxon>
        <taxon>Aphididae</taxon>
        <taxon>Lachninae</taxon>
        <taxon>Cinara</taxon>
    </lineage>
</organism>
<dbReference type="SUPFAM" id="SSF55666">
    <property type="entry name" value="Ribonuclease PH domain 2-like"/>
    <property type="match status" value="1"/>
</dbReference>
<evidence type="ECO:0000256" key="1">
    <source>
        <dbReference type="ARBA" id="ARBA00004123"/>
    </source>
</evidence>
<dbReference type="OrthoDB" id="27298at2759"/>
<dbReference type="InterPro" id="IPR001247">
    <property type="entry name" value="ExoRNase_PH_dom1"/>
</dbReference>
<gene>
    <name evidence="7" type="ORF">CINCED_3A011032</name>
</gene>
<protein>
    <submittedName>
        <fullName evidence="7">Exoribonuclease, phosphorolytic domain 1,Exoribonuclease, phosphorolytic domain 2,Ribosomal</fullName>
    </submittedName>
</protein>
<dbReference type="SUPFAM" id="SSF54211">
    <property type="entry name" value="Ribosomal protein S5 domain 2-like"/>
    <property type="match status" value="1"/>
</dbReference>
<dbReference type="Pfam" id="PF01138">
    <property type="entry name" value="RNase_PH"/>
    <property type="match status" value="1"/>
</dbReference>
<dbReference type="InterPro" id="IPR027408">
    <property type="entry name" value="PNPase/RNase_PH_dom_sf"/>
</dbReference>
<evidence type="ECO:0000256" key="3">
    <source>
        <dbReference type="ARBA" id="ARBA00022552"/>
    </source>
</evidence>
<dbReference type="Gene3D" id="3.30.230.70">
    <property type="entry name" value="GHMP Kinase, N-terminal domain"/>
    <property type="match status" value="1"/>
</dbReference>
<reference evidence="7 8" key="1">
    <citation type="submission" date="2019-08" db="EMBL/GenBank/DDBJ databases">
        <authorList>
            <person name="Alioto T."/>
            <person name="Alioto T."/>
            <person name="Gomez Garrido J."/>
        </authorList>
    </citation>
    <scope>NUCLEOTIDE SEQUENCE [LARGE SCALE GENOMIC DNA]</scope>
</reference>
<evidence type="ECO:0000256" key="2">
    <source>
        <dbReference type="ARBA" id="ARBA00006678"/>
    </source>
</evidence>
<accession>A0A5E4MV79</accession>
<dbReference type="GO" id="GO:0071051">
    <property type="term" value="P:poly(A)-dependent snoRNA 3'-end processing"/>
    <property type="evidence" value="ECO:0007669"/>
    <property type="project" value="TreeGrafter"/>
</dbReference>
<evidence type="ECO:0000313" key="7">
    <source>
        <dbReference type="EMBL" id="VVC35449.1"/>
    </source>
</evidence>
<evidence type="ECO:0000313" key="8">
    <source>
        <dbReference type="Proteomes" id="UP000325440"/>
    </source>
</evidence>
<dbReference type="PANTHER" id="PTHR11953:SF1">
    <property type="entry name" value="EXOSOME COMPLEX COMPONENT RRP46"/>
    <property type="match status" value="1"/>
</dbReference>
<keyword evidence="4" id="KW-0271">Exosome</keyword>
<evidence type="ECO:0000256" key="5">
    <source>
        <dbReference type="ARBA" id="ARBA00023242"/>
    </source>
</evidence>